<dbReference type="AlphaFoldDB" id="A0A9W8A611"/>
<reference evidence="12" key="1">
    <citation type="submission" date="2022-07" db="EMBL/GenBank/DDBJ databases">
        <title>Phylogenomic reconstructions and comparative analyses of Kickxellomycotina fungi.</title>
        <authorList>
            <person name="Reynolds N.K."/>
            <person name="Stajich J.E."/>
            <person name="Barry K."/>
            <person name="Grigoriev I.V."/>
            <person name="Crous P."/>
            <person name="Smith M.E."/>
        </authorList>
    </citation>
    <scope>NUCLEOTIDE SEQUENCE</scope>
    <source>
        <strain evidence="12">RSA 861</strain>
    </source>
</reference>
<evidence type="ECO:0000256" key="1">
    <source>
        <dbReference type="ARBA" id="ARBA00003357"/>
    </source>
</evidence>
<sequence>MGKRKSARKPVAKTKIRLDSVFDCLFCNHEKTVSVKMDNESKVGHIHCSVCPASYQAPINYLSDPIDVYSDWIDACENANSGPGAQAASRSSGGGAAGRGPPSLASRPGRPAPRRVDSYGVPDELDDAEDDFE</sequence>
<feature type="compositionally biased region" description="Acidic residues" evidence="11">
    <location>
        <begin position="123"/>
        <end position="133"/>
    </location>
</feature>
<accession>A0A9W8A611</accession>
<evidence type="ECO:0000256" key="10">
    <source>
        <dbReference type="RuleBase" id="RU364033"/>
    </source>
</evidence>
<dbReference type="Proteomes" id="UP001150569">
    <property type="component" value="Unassembled WGS sequence"/>
</dbReference>
<dbReference type="EMBL" id="JANBPT010000161">
    <property type="protein sequence ID" value="KAJ1926591.1"/>
    <property type="molecule type" value="Genomic_DNA"/>
</dbReference>
<feature type="region of interest" description="Disordered" evidence="11">
    <location>
        <begin position="80"/>
        <end position="133"/>
    </location>
</feature>
<dbReference type="SUPFAM" id="SSF57783">
    <property type="entry name" value="Zinc beta-ribbon"/>
    <property type="match status" value="1"/>
</dbReference>
<evidence type="ECO:0000256" key="8">
    <source>
        <dbReference type="ARBA" id="ARBA00023163"/>
    </source>
</evidence>
<evidence type="ECO:0000256" key="2">
    <source>
        <dbReference type="ARBA" id="ARBA00004123"/>
    </source>
</evidence>
<comment type="caution">
    <text evidence="12">The sequence shown here is derived from an EMBL/GenBank/DDBJ whole genome shotgun (WGS) entry which is preliminary data.</text>
</comment>
<evidence type="ECO:0000256" key="11">
    <source>
        <dbReference type="SAM" id="MobiDB-lite"/>
    </source>
</evidence>
<comment type="subcellular location">
    <subcellularLocation>
        <location evidence="2 10">Nucleus</location>
    </subcellularLocation>
</comment>
<keyword evidence="4 10" id="KW-0479">Metal-binding</keyword>
<evidence type="ECO:0000256" key="9">
    <source>
        <dbReference type="ARBA" id="ARBA00023242"/>
    </source>
</evidence>
<evidence type="ECO:0000256" key="3">
    <source>
        <dbReference type="ARBA" id="ARBA00009730"/>
    </source>
</evidence>
<dbReference type="Gene3D" id="2.20.25.190">
    <property type="match status" value="1"/>
</dbReference>
<comment type="similarity">
    <text evidence="3 10">Belongs to the ELOF1 family.</text>
</comment>
<comment type="function">
    <text evidence="1 10">Transcription elongation factor implicated in the maintenance of proper chromatin structure in actively transcribed regions.</text>
</comment>
<organism evidence="12 14">
    <name type="scientific">Tieghemiomyces parasiticus</name>
    <dbReference type="NCBI Taxonomy" id="78921"/>
    <lineage>
        <taxon>Eukaryota</taxon>
        <taxon>Fungi</taxon>
        <taxon>Fungi incertae sedis</taxon>
        <taxon>Zoopagomycota</taxon>
        <taxon>Kickxellomycotina</taxon>
        <taxon>Dimargaritomycetes</taxon>
        <taxon>Dimargaritales</taxon>
        <taxon>Dimargaritaceae</taxon>
        <taxon>Tieghemiomyces</taxon>
    </lineage>
</organism>
<dbReference type="PANTHER" id="PTHR20934:SF0">
    <property type="entry name" value="TRANSCRIPTION ELONGATION FACTOR 1 HOMOLOG"/>
    <property type="match status" value="1"/>
</dbReference>
<dbReference type="InterPro" id="IPR007808">
    <property type="entry name" value="Elf1"/>
</dbReference>
<evidence type="ECO:0000256" key="4">
    <source>
        <dbReference type="ARBA" id="ARBA00022723"/>
    </source>
</evidence>
<dbReference type="InterPro" id="IPR038567">
    <property type="entry name" value="T_Elf1_sf"/>
</dbReference>
<keyword evidence="5 10" id="KW-0863">Zinc-finger</keyword>
<dbReference type="GO" id="GO:0006368">
    <property type="term" value="P:transcription elongation by RNA polymerase II"/>
    <property type="evidence" value="ECO:0007669"/>
    <property type="project" value="TreeGrafter"/>
</dbReference>
<protein>
    <recommendedName>
        <fullName evidence="10">Transcription elongation factor 1 homolog</fullName>
    </recommendedName>
</protein>
<evidence type="ECO:0000256" key="5">
    <source>
        <dbReference type="ARBA" id="ARBA00022771"/>
    </source>
</evidence>
<evidence type="ECO:0000256" key="7">
    <source>
        <dbReference type="ARBA" id="ARBA00023015"/>
    </source>
</evidence>
<feature type="compositionally biased region" description="Low complexity" evidence="11">
    <location>
        <begin position="81"/>
        <end position="91"/>
    </location>
</feature>
<dbReference type="GO" id="GO:0008023">
    <property type="term" value="C:transcription elongation factor complex"/>
    <property type="evidence" value="ECO:0007669"/>
    <property type="project" value="TreeGrafter"/>
</dbReference>
<dbReference type="PANTHER" id="PTHR20934">
    <property type="entry name" value="TRANSCRIPTION ELONGATION FACTOR 1 HOMOLOG"/>
    <property type="match status" value="1"/>
</dbReference>
<evidence type="ECO:0000313" key="13">
    <source>
        <dbReference type="EMBL" id="KAJ1926591.1"/>
    </source>
</evidence>
<dbReference type="GO" id="GO:0000993">
    <property type="term" value="F:RNA polymerase II complex binding"/>
    <property type="evidence" value="ECO:0007669"/>
    <property type="project" value="TreeGrafter"/>
</dbReference>
<evidence type="ECO:0000313" key="14">
    <source>
        <dbReference type="Proteomes" id="UP001150569"/>
    </source>
</evidence>
<keyword evidence="7 10" id="KW-0805">Transcription regulation</keyword>
<keyword evidence="14" id="KW-1185">Reference proteome</keyword>
<name>A0A9W8A611_9FUNG</name>
<dbReference type="GO" id="GO:0008270">
    <property type="term" value="F:zinc ion binding"/>
    <property type="evidence" value="ECO:0007669"/>
    <property type="project" value="UniProtKB-KW"/>
</dbReference>
<keyword evidence="9 10" id="KW-0539">Nucleus</keyword>
<keyword evidence="6 10" id="KW-0862">Zinc</keyword>
<proteinExistence type="inferred from homology"/>
<keyword evidence="8 10" id="KW-0804">Transcription</keyword>
<evidence type="ECO:0000313" key="12">
    <source>
        <dbReference type="EMBL" id="KAJ1921824.1"/>
    </source>
</evidence>
<dbReference type="FunFam" id="2.20.25.190:FF:000001">
    <property type="entry name" value="Transcription elongation factor 1 homolog"/>
    <property type="match status" value="1"/>
</dbReference>
<gene>
    <name evidence="13" type="ORF">IWQ60_003671</name>
    <name evidence="12" type="ORF">IWQ60_006683</name>
</gene>
<dbReference type="OrthoDB" id="445983at2759"/>
<dbReference type="Pfam" id="PF05129">
    <property type="entry name" value="Zn_ribbon_Elf1"/>
    <property type="match status" value="1"/>
</dbReference>
<dbReference type="EMBL" id="JANBPT010000410">
    <property type="protein sequence ID" value="KAJ1921824.1"/>
    <property type="molecule type" value="Genomic_DNA"/>
</dbReference>
<evidence type="ECO:0000256" key="6">
    <source>
        <dbReference type="ARBA" id="ARBA00022833"/>
    </source>
</evidence>